<dbReference type="PANTHER" id="PTHR37534">
    <property type="entry name" value="TRANSCRIPTIONAL ACTIVATOR PROTEIN UGA3"/>
    <property type="match status" value="1"/>
</dbReference>
<reference evidence="4 5" key="1">
    <citation type="journal article" date="2009" name="Nature">
        <title>Evolution of pathogenicity and sexual reproduction in eight Candida genomes.</title>
        <authorList>
            <person name="Butler G."/>
            <person name="Rasmussen M.D."/>
            <person name="Lin M.F."/>
            <person name="Santos M.A."/>
            <person name="Sakthikumar S."/>
            <person name="Munro C.A."/>
            <person name="Rheinbay E."/>
            <person name="Grabherr M."/>
            <person name="Forche A."/>
            <person name="Reedy J.L."/>
            <person name="Agrafioti I."/>
            <person name="Arnaud M.B."/>
            <person name="Bates S."/>
            <person name="Brown A.J."/>
            <person name="Brunke S."/>
            <person name="Costanzo M.C."/>
            <person name="Fitzpatrick D.A."/>
            <person name="de Groot P.W."/>
            <person name="Harris D."/>
            <person name="Hoyer L.L."/>
            <person name="Hube B."/>
            <person name="Klis F.M."/>
            <person name="Kodira C."/>
            <person name="Lennard N."/>
            <person name="Logue M.E."/>
            <person name="Martin R."/>
            <person name="Neiman A.M."/>
            <person name="Nikolaou E."/>
            <person name="Quail M.A."/>
            <person name="Quinn J."/>
            <person name="Santos M.C."/>
            <person name="Schmitzberger F.F."/>
            <person name="Sherlock G."/>
            <person name="Shah P."/>
            <person name="Silverstein K.A."/>
            <person name="Skrzypek M.S."/>
            <person name="Soll D."/>
            <person name="Staggs R."/>
            <person name="Stansfield I."/>
            <person name="Stumpf M.P."/>
            <person name="Sudbery P.E."/>
            <person name="Srikantha T."/>
            <person name="Zeng Q."/>
            <person name="Berman J."/>
            <person name="Berriman M."/>
            <person name="Heitman J."/>
            <person name="Gow N.A."/>
            <person name="Lorenz M.C."/>
            <person name="Birren B.W."/>
            <person name="Kellis M."/>
            <person name="Cuomo C.A."/>
        </authorList>
    </citation>
    <scope>NUCLEOTIDE SEQUENCE [LARGE SCALE GENOMIC DNA]</scope>
    <source>
        <strain evidence="5">ATCC 6260 / CBS 566 / DSM 6381 / JCM 1539 / NBRC 10279 / NRRL Y-324</strain>
    </source>
</reference>
<dbReference type="Proteomes" id="UP000001997">
    <property type="component" value="Unassembled WGS sequence"/>
</dbReference>
<feature type="domain" description="Zn(2)-C6 fungal-type" evidence="3">
    <location>
        <begin position="30"/>
        <end position="60"/>
    </location>
</feature>
<dbReference type="CDD" id="cd00067">
    <property type="entry name" value="GAL4"/>
    <property type="match status" value="1"/>
</dbReference>
<proteinExistence type="predicted"/>
<protein>
    <recommendedName>
        <fullName evidence="3">Zn(2)-C6 fungal-type domain-containing protein</fullName>
    </recommendedName>
</protein>
<dbReference type="SUPFAM" id="SSF57701">
    <property type="entry name" value="Zn2/Cys6 DNA-binding domain"/>
    <property type="match status" value="1"/>
</dbReference>
<dbReference type="PANTHER" id="PTHR37534:SF49">
    <property type="entry name" value="LYSINE BIOSYNTHESIS REGULATORY PROTEIN LYS14"/>
    <property type="match status" value="1"/>
</dbReference>
<dbReference type="GO" id="GO:0000976">
    <property type="term" value="F:transcription cis-regulatory region binding"/>
    <property type="evidence" value="ECO:0007669"/>
    <property type="project" value="TreeGrafter"/>
</dbReference>
<dbReference type="KEGG" id="pgu:PGUG_05680"/>
<sequence length="528" mass="60739">MPVPKTGATKPRQKPRDNRKTRVIVRNRTGCSACKRRRKKCDEQKPICGACIKLKLPCSFDIMLHWHPSNQQCQPVPVKLSVPGAPGYLLNCNYDDMNLYHVLTNREMVSDEERVARLKGIRQIESVLDAPSPIPEDQEDDGVESELFTYYVGVVSRRKAFGDSHFNEFKFLVVPNSIVSPALYQSVIALAAHDMKSRKPDKAAYYLRLRGKYKHEAINLLYKILDDEPDFISSQSSSGLDEVVITILMLCSLEISDQGNKNWISHLREGGLIFGSLSSEKVMSSELLLFAYRYFSLRYILLLTTLNRRELDLFMESSPWPLYESYYQSDSVDYILGCSPKLLFLVYETILLRHDLPSSSKSEVATRYSNLLTKLTTLKQTLDTDDKDFEQLYLCSQAYFTATKLFFSESFDRIVSTYYPMFKLPTIPETHNLQLELLAILENLTARAHTLTLFPTWCLFISAMFLPQEKHRLSILNIFKDLEIRWPLGSPTTIKTAIELIWKMNDLSQVKNDWTEILSVCNYMLALT</sequence>
<dbReference type="HOGENOM" id="CLU_015493_2_0_1"/>
<dbReference type="GeneID" id="5123837"/>
<name>A5DQX9_PICGU</name>
<evidence type="ECO:0000256" key="2">
    <source>
        <dbReference type="ARBA" id="ARBA00023242"/>
    </source>
</evidence>
<dbReference type="GO" id="GO:0000981">
    <property type="term" value="F:DNA-binding transcription factor activity, RNA polymerase II-specific"/>
    <property type="evidence" value="ECO:0007669"/>
    <property type="project" value="InterPro"/>
</dbReference>
<dbReference type="OMA" id="LFPMWPL"/>
<dbReference type="InParanoid" id="A5DQX9"/>
<comment type="subcellular location">
    <subcellularLocation>
        <location evidence="1">Nucleus</location>
    </subcellularLocation>
</comment>
<dbReference type="VEuPathDB" id="FungiDB:PGUG_05680"/>
<keyword evidence="2" id="KW-0539">Nucleus</keyword>
<evidence type="ECO:0000313" key="5">
    <source>
        <dbReference type="Proteomes" id="UP000001997"/>
    </source>
</evidence>
<dbReference type="AlphaFoldDB" id="A5DQX9"/>
<dbReference type="InterPro" id="IPR001138">
    <property type="entry name" value="Zn2Cys6_DnaBD"/>
</dbReference>
<dbReference type="OrthoDB" id="5418899at2759"/>
<accession>A5DQX9</accession>
<dbReference type="Pfam" id="PF00172">
    <property type="entry name" value="Zn_clus"/>
    <property type="match status" value="1"/>
</dbReference>
<organism evidence="4 5">
    <name type="scientific">Meyerozyma guilliermondii (strain ATCC 6260 / CBS 566 / DSM 6381 / JCM 1539 / NBRC 10279 / NRRL Y-324)</name>
    <name type="common">Yeast</name>
    <name type="synonym">Candida guilliermondii</name>
    <dbReference type="NCBI Taxonomy" id="294746"/>
    <lineage>
        <taxon>Eukaryota</taxon>
        <taxon>Fungi</taxon>
        <taxon>Dikarya</taxon>
        <taxon>Ascomycota</taxon>
        <taxon>Saccharomycotina</taxon>
        <taxon>Pichiomycetes</taxon>
        <taxon>Debaryomycetaceae</taxon>
        <taxon>Meyerozyma</taxon>
    </lineage>
</organism>
<dbReference type="PROSITE" id="PS50048">
    <property type="entry name" value="ZN2_CY6_FUNGAL_2"/>
    <property type="match status" value="1"/>
</dbReference>
<gene>
    <name evidence="4" type="ORF">PGUG_05680</name>
</gene>
<dbReference type="STRING" id="294746.A5DQX9"/>
<evidence type="ECO:0000256" key="1">
    <source>
        <dbReference type="ARBA" id="ARBA00004123"/>
    </source>
</evidence>
<dbReference type="SMART" id="SM00066">
    <property type="entry name" value="GAL4"/>
    <property type="match status" value="1"/>
</dbReference>
<evidence type="ECO:0000259" key="3">
    <source>
        <dbReference type="PROSITE" id="PS50048"/>
    </source>
</evidence>
<dbReference type="Gene3D" id="4.10.240.10">
    <property type="entry name" value="Zn(2)-C6 fungal-type DNA-binding domain"/>
    <property type="match status" value="1"/>
</dbReference>
<dbReference type="RefSeq" id="XP_001481917.2">
    <property type="nucleotide sequence ID" value="XM_001481867.1"/>
</dbReference>
<keyword evidence="5" id="KW-1185">Reference proteome</keyword>
<dbReference type="Pfam" id="PF11951">
    <property type="entry name" value="Fungal_trans_2"/>
    <property type="match status" value="1"/>
</dbReference>
<dbReference type="GO" id="GO:0005634">
    <property type="term" value="C:nucleus"/>
    <property type="evidence" value="ECO:0007669"/>
    <property type="project" value="UniProtKB-SubCell"/>
</dbReference>
<dbReference type="GO" id="GO:0045944">
    <property type="term" value="P:positive regulation of transcription by RNA polymerase II"/>
    <property type="evidence" value="ECO:0007669"/>
    <property type="project" value="TreeGrafter"/>
</dbReference>
<dbReference type="GO" id="GO:0008270">
    <property type="term" value="F:zinc ion binding"/>
    <property type="evidence" value="ECO:0007669"/>
    <property type="project" value="InterPro"/>
</dbReference>
<dbReference type="InterPro" id="IPR021858">
    <property type="entry name" value="Fun_TF"/>
</dbReference>
<dbReference type="InterPro" id="IPR036864">
    <property type="entry name" value="Zn2-C6_fun-type_DNA-bd_sf"/>
</dbReference>
<evidence type="ECO:0000313" key="4">
    <source>
        <dbReference type="EMBL" id="EDK41582.2"/>
    </source>
</evidence>
<dbReference type="PROSITE" id="PS00463">
    <property type="entry name" value="ZN2_CY6_FUNGAL_1"/>
    <property type="match status" value="1"/>
</dbReference>
<dbReference type="eggNOG" id="ENOG502S6US">
    <property type="taxonomic scope" value="Eukaryota"/>
</dbReference>
<dbReference type="EMBL" id="CH408162">
    <property type="protein sequence ID" value="EDK41582.2"/>
    <property type="molecule type" value="Genomic_DNA"/>
</dbReference>